<accession>A0A0J1IP96</accession>
<dbReference type="GeneID" id="56350189"/>
<comment type="caution">
    <text evidence="1">The sequence shown here is derived from an EMBL/GenBank/DDBJ whole genome shotgun (WGS) entry which is preliminary data.</text>
</comment>
<reference evidence="1 2" key="1">
    <citation type="submission" date="2015-05" db="EMBL/GenBank/DDBJ databases">
        <title>Whole genome sequence and identification of bacterial endophytes from Costus igneus.</title>
        <authorList>
            <person name="Lee Y.P."/>
            <person name="Gan H.M."/>
            <person name="Eng W."/>
            <person name="Wheatley M.S."/>
            <person name="Caraballo A."/>
            <person name="Polter S."/>
            <person name="Savka M.A."/>
            <person name="Hudson A.O."/>
        </authorList>
    </citation>
    <scope>NUCLEOTIDE SEQUENCE [LARGE SCALE GENOMIC DNA]</scope>
    <source>
        <strain evidence="1 2">RIT379</strain>
    </source>
</reference>
<dbReference type="Pfam" id="PF21835">
    <property type="entry name" value="YIEGIA_cap"/>
    <property type="match status" value="1"/>
</dbReference>
<dbReference type="OrthoDB" id="1955035at2"/>
<proteinExistence type="predicted"/>
<dbReference type="InterPro" id="IPR054055">
    <property type="entry name" value="YpzH"/>
</dbReference>
<dbReference type="PATRIC" id="fig|1397.4.peg.1770"/>
<name>A0A0J1IP96_NIACI</name>
<dbReference type="EMBL" id="LDPH01000002">
    <property type="protein sequence ID" value="KLV27802.1"/>
    <property type="molecule type" value="Genomic_DNA"/>
</dbReference>
<organism evidence="1 2">
    <name type="scientific">Niallia circulans</name>
    <name type="common">Bacillus circulans</name>
    <dbReference type="NCBI Taxonomy" id="1397"/>
    <lineage>
        <taxon>Bacteria</taxon>
        <taxon>Bacillati</taxon>
        <taxon>Bacillota</taxon>
        <taxon>Bacilli</taxon>
        <taxon>Bacillales</taxon>
        <taxon>Bacillaceae</taxon>
        <taxon>Niallia</taxon>
    </lineage>
</organism>
<dbReference type="RefSeq" id="WP_047940357.1">
    <property type="nucleotide sequence ID" value="NZ_CP053989.1"/>
</dbReference>
<dbReference type="AlphaFoldDB" id="A0A0J1IP96"/>
<dbReference type="Proteomes" id="UP000036045">
    <property type="component" value="Unassembled WGS sequence"/>
</dbReference>
<evidence type="ECO:0000313" key="1">
    <source>
        <dbReference type="EMBL" id="KLV27802.1"/>
    </source>
</evidence>
<evidence type="ECO:0000313" key="2">
    <source>
        <dbReference type="Proteomes" id="UP000036045"/>
    </source>
</evidence>
<protein>
    <submittedName>
        <fullName evidence="1">Uncharacterized protein</fullName>
    </submittedName>
</protein>
<keyword evidence="2" id="KW-1185">Reference proteome</keyword>
<gene>
    <name evidence="1" type="ORF">ABW02_02565</name>
</gene>
<sequence>MTIEKYILASITTNPNKVAPGSGVFYCQDTKELETVATNLEAILDGIAHKISEEVFIIVRH</sequence>